<evidence type="ECO:0000256" key="4">
    <source>
        <dbReference type="ARBA" id="ARBA00012173"/>
    </source>
</evidence>
<keyword evidence="8" id="KW-0560">Oxidoreductase</keyword>
<evidence type="ECO:0000256" key="9">
    <source>
        <dbReference type="ARBA" id="ARBA00048305"/>
    </source>
</evidence>
<gene>
    <name evidence="14" type="primary">nadB</name>
    <name evidence="14" type="ORF">GCM10011491_21520</name>
</gene>
<dbReference type="Proteomes" id="UP000646478">
    <property type="component" value="Unassembled WGS sequence"/>
</dbReference>
<dbReference type="SUPFAM" id="SSF46977">
    <property type="entry name" value="Succinate dehydrogenase/fumarate reductase flavoprotein C-terminal domain"/>
    <property type="match status" value="1"/>
</dbReference>
<comment type="catalytic activity">
    <reaction evidence="9">
        <text>L-aspartate + O2 = iminosuccinate + H2O2</text>
        <dbReference type="Rhea" id="RHEA:25876"/>
        <dbReference type="ChEBI" id="CHEBI:15379"/>
        <dbReference type="ChEBI" id="CHEBI:16240"/>
        <dbReference type="ChEBI" id="CHEBI:29991"/>
        <dbReference type="ChEBI" id="CHEBI:77875"/>
        <dbReference type="EC" id="1.4.3.16"/>
    </reaction>
    <physiologicalReaction direction="left-to-right" evidence="9">
        <dbReference type="Rhea" id="RHEA:25877"/>
    </physiologicalReaction>
</comment>
<dbReference type="NCBIfam" id="NF005701">
    <property type="entry name" value="PRK07512.1"/>
    <property type="match status" value="1"/>
</dbReference>
<dbReference type="PANTHER" id="PTHR42716">
    <property type="entry name" value="L-ASPARTATE OXIDASE"/>
    <property type="match status" value="1"/>
</dbReference>
<dbReference type="PANTHER" id="PTHR42716:SF2">
    <property type="entry name" value="L-ASPARTATE OXIDASE, CHLOROPLASTIC"/>
    <property type="match status" value="1"/>
</dbReference>
<feature type="domain" description="Fumarate reductase/succinate dehydrogenase flavoprotein-like C-terminal" evidence="13">
    <location>
        <begin position="527"/>
        <end position="569"/>
    </location>
</feature>
<organism evidence="14 15">
    <name type="scientific">Brucella endophytica</name>
    <dbReference type="NCBI Taxonomy" id="1963359"/>
    <lineage>
        <taxon>Bacteria</taxon>
        <taxon>Pseudomonadati</taxon>
        <taxon>Pseudomonadota</taxon>
        <taxon>Alphaproteobacteria</taxon>
        <taxon>Hyphomicrobiales</taxon>
        <taxon>Brucellaceae</taxon>
        <taxon>Brucella/Ochrobactrum group</taxon>
        <taxon>Brucella</taxon>
    </lineage>
</organism>
<keyword evidence="15" id="KW-1185">Reference proteome</keyword>
<evidence type="ECO:0000256" key="1">
    <source>
        <dbReference type="ARBA" id="ARBA00001974"/>
    </source>
</evidence>
<dbReference type="Pfam" id="PF00890">
    <property type="entry name" value="FAD_binding_2"/>
    <property type="match status" value="1"/>
</dbReference>
<evidence type="ECO:0000256" key="8">
    <source>
        <dbReference type="ARBA" id="ARBA00023002"/>
    </source>
</evidence>
<evidence type="ECO:0000259" key="13">
    <source>
        <dbReference type="Pfam" id="PF02910"/>
    </source>
</evidence>
<dbReference type="InterPro" id="IPR027477">
    <property type="entry name" value="Succ_DH/fumarate_Rdtase_cat_sf"/>
</dbReference>
<evidence type="ECO:0000259" key="12">
    <source>
        <dbReference type="Pfam" id="PF00890"/>
    </source>
</evidence>
<dbReference type="Pfam" id="PF02910">
    <property type="entry name" value="Succ_DH_flav_C"/>
    <property type="match status" value="1"/>
</dbReference>
<dbReference type="Gene3D" id="3.90.700.10">
    <property type="entry name" value="Succinate dehydrogenase/fumarate reductase flavoprotein, catalytic domain"/>
    <property type="match status" value="1"/>
</dbReference>
<comment type="pathway">
    <text evidence="2">Cofactor biosynthesis; NAD(+) biosynthesis; iminoaspartate from L-aspartate (oxidase route): step 1/1.</text>
</comment>
<feature type="region of interest" description="Disordered" evidence="11">
    <location>
        <begin position="450"/>
        <end position="481"/>
    </location>
</feature>
<keyword evidence="6" id="KW-0662">Pyridine nucleotide biosynthesis</keyword>
<evidence type="ECO:0000256" key="5">
    <source>
        <dbReference type="ARBA" id="ARBA00022630"/>
    </source>
</evidence>
<evidence type="ECO:0000256" key="11">
    <source>
        <dbReference type="SAM" id="MobiDB-lite"/>
    </source>
</evidence>
<dbReference type="InterPro" id="IPR003953">
    <property type="entry name" value="FAD-dep_OxRdtase_2_FAD-bd"/>
</dbReference>
<feature type="domain" description="FAD-dependent oxidoreductase 2 FAD-binding" evidence="12">
    <location>
        <begin position="20"/>
        <end position="388"/>
    </location>
</feature>
<dbReference type="EC" id="1.4.3.16" evidence="4"/>
<evidence type="ECO:0000256" key="10">
    <source>
        <dbReference type="PIRSR" id="PIRSR000171-1"/>
    </source>
</evidence>
<dbReference type="PIRSF" id="PIRSF000171">
    <property type="entry name" value="SDHA_APRA_LASPO"/>
    <property type="match status" value="1"/>
</dbReference>
<dbReference type="FunFam" id="3.90.700.10:FF:000002">
    <property type="entry name" value="L-aspartate oxidase"/>
    <property type="match status" value="1"/>
</dbReference>
<dbReference type="AlphaFoldDB" id="A0A916WFI7"/>
<feature type="compositionally biased region" description="Basic and acidic residues" evidence="11">
    <location>
        <begin position="465"/>
        <end position="475"/>
    </location>
</feature>
<dbReference type="InterPro" id="IPR037099">
    <property type="entry name" value="Fum_R/Succ_DH_flav-like_C_sf"/>
</dbReference>
<dbReference type="InterPro" id="IPR015939">
    <property type="entry name" value="Fum_Rdtase/Succ_DH_flav-like_C"/>
</dbReference>
<evidence type="ECO:0000256" key="7">
    <source>
        <dbReference type="ARBA" id="ARBA00022827"/>
    </source>
</evidence>
<comment type="cofactor">
    <cofactor evidence="1">
        <name>FAD</name>
        <dbReference type="ChEBI" id="CHEBI:57692"/>
    </cofactor>
</comment>
<evidence type="ECO:0000256" key="2">
    <source>
        <dbReference type="ARBA" id="ARBA00004950"/>
    </source>
</evidence>
<evidence type="ECO:0000313" key="14">
    <source>
        <dbReference type="EMBL" id="GGA93109.1"/>
    </source>
</evidence>
<feature type="active site" description="Proton acceptor" evidence="10">
    <location>
        <position position="288"/>
    </location>
</feature>
<evidence type="ECO:0000256" key="3">
    <source>
        <dbReference type="ARBA" id="ARBA00008562"/>
    </source>
</evidence>
<sequence>MLVKRNASISREPLMPVTNDIIIVGGGLAGLFCALKLAPRPVTVLAAAPIGHGASSAWAQAGIAAAVADGDTIEQHLADTLAAGDGIVDETIARGMVSEAAARVHDLLSYGVPFDRDLQGRLQVSREAAHSQSRVVRVRGDMAGRAIMQALVEAVRRTSSIQVLENYIAEEILMEEGRVTGILARREDERLHLPAGAVVLASGGIGHLYAVTTNPPEALGMGVGMAARAGAIVADMEFVQFHPTALDVGRDPAPLATEALRGHGATLVNDRGERFMQALHPEAEMAPRDVVARGIFAEVMAGRGAWLDCTKAVGASFPEEFPTVYGYAQEAGIDPVTQPIPVVPAAHYFMGGVLTDAQGRTSLDGLWACGEVASTGVHGANRLASNSLLEAVVFAARVAGDVEACFSVKTLRETHPPLSCRTSPPQGGRSAFIYDGSPFGNVDDWRNRTSQPISPLVGEMPGRAEGGETRSRQKDTPSSQALSDDVAIALLRKTMSTNFGVIRDRAGMEEGLRTILALERTNRTPAFANALTTAKLVAVSALKRQESRGAHFRTDFPDAQPEWRHRSRLTLAEAEGFIQNHREFA</sequence>
<reference evidence="14" key="1">
    <citation type="journal article" date="2014" name="Int. J. Syst. Evol. Microbiol.">
        <title>Complete genome sequence of Corynebacterium casei LMG S-19264T (=DSM 44701T), isolated from a smear-ripened cheese.</title>
        <authorList>
            <consortium name="US DOE Joint Genome Institute (JGI-PGF)"/>
            <person name="Walter F."/>
            <person name="Albersmeier A."/>
            <person name="Kalinowski J."/>
            <person name="Ruckert C."/>
        </authorList>
    </citation>
    <scope>NUCLEOTIDE SEQUENCE</scope>
    <source>
        <strain evidence="14">CGMCC 1.15082</strain>
    </source>
</reference>
<reference evidence="14" key="2">
    <citation type="submission" date="2020-09" db="EMBL/GenBank/DDBJ databases">
        <authorList>
            <person name="Sun Q."/>
            <person name="Zhou Y."/>
        </authorList>
    </citation>
    <scope>NUCLEOTIDE SEQUENCE</scope>
    <source>
        <strain evidence="14">CGMCC 1.15082</strain>
    </source>
</reference>
<dbReference type="EMBL" id="BMHH01000007">
    <property type="protein sequence ID" value="GGA93109.1"/>
    <property type="molecule type" value="Genomic_DNA"/>
</dbReference>
<proteinExistence type="inferred from homology"/>
<comment type="similarity">
    <text evidence="3">Belongs to the FAD-dependent oxidoreductase 2 family. NadB subfamily.</text>
</comment>
<keyword evidence="5" id="KW-0285">Flavoprotein</keyword>
<dbReference type="InterPro" id="IPR036188">
    <property type="entry name" value="FAD/NAD-bd_sf"/>
</dbReference>
<dbReference type="Gene3D" id="1.20.58.100">
    <property type="entry name" value="Fumarate reductase/succinate dehydrogenase flavoprotein-like, C-terminal domain"/>
    <property type="match status" value="1"/>
</dbReference>
<protein>
    <recommendedName>
        <fullName evidence="4">L-aspartate oxidase</fullName>
        <ecNumber evidence="4">1.4.3.16</ecNumber>
    </recommendedName>
</protein>
<dbReference type="GO" id="GO:0034628">
    <property type="term" value="P:'de novo' NAD+ biosynthetic process from L-aspartate"/>
    <property type="evidence" value="ECO:0007669"/>
    <property type="project" value="TreeGrafter"/>
</dbReference>
<dbReference type="PRINTS" id="PR00368">
    <property type="entry name" value="FADPNR"/>
</dbReference>
<name>A0A916WFI7_9HYPH</name>
<evidence type="ECO:0000313" key="15">
    <source>
        <dbReference type="Proteomes" id="UP000646478"/>
    </source>
</evidence>
<dbReference type="SUPFAM" id="SSF51905">
    <property type="entry name" value="FAD/NAD(P)-binding domain"/>
    <property type="match status" value="1"/>
</dbReference>
<comment type="caution">
    <text evidence="14">The sequence shown here is derived from an EMBL/GenBank/DDBJ whole genome shotgun (WGS) entry which is preliminary data.</text>
</comment>
<keyword evidence="7" id="KW-0274">FAD</keyword>
<accession>A0A916WFI7</accession>
<evidence type="ECO:0000256" key="6">
    <source>
        <dbReference type="ARBA" id="ARBA00022642"/>
    </source>
</evidence>
<dbReference type="InterPro" id="IPR005288">
    <property type="entry name" value="NadB"/>
</dbReference>
<dbReference type="Gene3D" id="3.50.50.60">
    <property type="entry name" value="FAD/NAD(P)-binding domain"/>
    <property type="match status" value="1"/>
</dbReference>
<dbReference type="GO" id="GO:0008734">
    <property type="term" value="F:L-aspartate oxidase activity"/>
    <property type="evidence" value="ECO:0007669"/>
    <property type="project" value="UniProtKB-EC"/>
</dbReference>
<dbReference type="SUPFAM" id="SSF56425">
    <property type="entry name" value="Succinate dehydrogenase/fumarate reductase flavoprotein, catalytic domain"/>
    <property type="match status" value="1"/>
</dbReference>